<dbReference type="Proteomes" id="UP000031914">
    <property type="component" value="Chromosome"/>
</dbReference>
<dbReference type="Proteomes" id="UP000042054">
    <property type="component" value="Unassembled WGS sequence"/>
</dbReference>
<reference evidence="2 4" key="2">
    <citation type="submission" date="2015-03" db="EMBL/GenBank/DDBJ databases">
        <authorList>
            <person name="Murphy D."/>
        </authorList>
    </citation>
    <scope>NUCLEOTIDE SEQUENCE [LARGE SCALE GENOMIC DNA]</scope>
    <source>
        <strain evidence="2 4">68/02</strain>
    </source>
</reference>
<proteinExistence type="predicted"/>
<organism evidence="2 4">
    <name type="scientific">Yersinia rohdei</name>
    <dbReference type="NCBI Taxonomy" id="29485"/>
    <lineage>
        <taxon>Bacteria</taxon>
        <taxon>Pseudomonadati</taxon>
        <taxon>Pseudomonadota</taxon>
        <taxon>Gammaproteobacteria</taxon>
        <taxon>Enterobacterales</taxon>
        <taxon>Yersiniaceae</taxon>
        <taxon>Yersinia</taxon>
    </lineage>
</organism>
<evidence type="ECO:0000313" key="4">
    <source>
        <dbReference type="Proteomes" id="UP000042054"/>
    </source>
</evidence>
<keyword evidence="3" id="KW-1185">Reference proteome</keyword>
<evidence type="ECO:0000313" key="3">
    <source>
        <dbReference type="Proteomes" id="UP000031914"/>
    </source>
</evidence>
<dbReference type="AlphaFoldDB" id="A0A0U1HSU4"/>
<dbReference type="EMBL" id="CTKE01000008">
    <property type="protein sequence ID" value="CQI90085.1"/>
    <property type="molecule type" value="Genomic_DNA"/>
</dbReference>
<name>A0A0U1HSU4_YERRO</name>
<evidence type="ECO:0000313" key="1">
    <source>
        <dbReference type="EMBL" id="AJJ12108.1"/>
    </source>
</evidence>
<reference evidence="1 3" key="1">
    <citation type="journal article" date="2015" name="Genome Announc.">
        <title>Thirty-Two Complete Genome Assemblies of Nine Yersinia Species, Including Y. pestis, Y. pseudotuberculosis, and Y. enterocolitica.</title>
        <authorList>
            <person name="Johnson S.L."/>
            <person name="Daligault H.E."/>
            <person name="Davenport K.W."/>
            <person name="Jaissle J."/>
            <person name="Frey K.G."/>
            <person name="Ladner J.T."/>
            <person name="Broomall S.M."/>
            <person name="Bishop-Lilly K.A."/>
            <person name="Bruce D.C."/>
            <person name="Coyne S.R."/>
            <person name="Gibbons H.S."/>
            <person name="Lo C.C."/>
            <person name="Munk A.C."/>
            <person name="Rosenzweig C.N."/>
            <person name="Koroleva G.I."/>
            <person name="Palacios G.F."/>
            <person name="Redden C.L."/>
            <person name="Xu Y."/>
            <person name="Minogue T.D."/>
            <person name="Chain P.S."/>
        </authorList>
    </citation>
    <scope>NUCLEOTIDE SEQUENCE [LARGE SCALE GENOMIC DNA]</scope>
    <source>
        <strain evidence="1 3">YRA</strain>
    </source>
</reference>
<dbReference type="EMBL" id="CP009787">
    <property type="protein sequence ID" value="AJJ12108.1"/>
    <property type="molecule type" value="Genomic_DNA"/>
</dbReference>
<dbReference type="KEGG" id="yro:CH64_402"/>
<protein>
    <submittedName>
        <fullName evidence="2">Uncharacterized protein</fullName>
    </submittedName>
</protein>
<sequence>MVKSLMKWQQRCKSSHIYLTLLGYLQSTLAALVARAFEVKR</sequence>
<evidence type="ECO:0000313" key="2">
    <source>
        <dbReference type="EMBL" id="CQI90085.1"/>
    </source>
</evidence>
<gene>
    <name evidence="1" type="ORF">CH64_402</name>
    <name evidence="2" type="ORF">ERS008555_01934</name>
</gene>
<accession>A0A0U1HSU4</accession>